<dbReference type="GO" id="GO:0034353">
    <property type="term" value="F:mRNA 5'-diphosphatase activity"/>
    <property type="evidence" value="ECO:0007669"/>
    <property type="project" value="TreeGrafter"/>
</dbReference>
<feature type="domain" description="RAI1-like" evidence="8">
    <location>
        <begin position="31"/>
        <end position="375"/>
    </location>
</feature>
<comment type="catalytic activity">
    <reaction evidence="5">
        <text>a 5'-end NAD(+)-phospho-ribonucleoside in mRNA + H2O = a 5'-end phospho-ribonucleoside in mRNA + NAD(+) + H(+)</text>
        <dbReference type="Rhea" id="RHEA:60880"/>
        <dbReference type="Rhea" id="RHEA-COMP:15692"/>
        <dbReference type="Rhea" id="RHEA-COMP:15698"/>
        <dbReference type="ChEBI" id="CHEBI:15377"/>
        <dbReference type="ChEBI" id="CHEBI:15378"/>
        <dbReference type="ChEBI" id="CHEBI:57540"/>
        <dbReference type="ChEBI" id="CHEBI:138282"/>
        <dbReference type="ChEBI" id="CHEBI:144029"/>
    </reaction>
    <physiologicalReaction direction="left-to-right" evidence="5">
        <dbReference type="Rhea" id="RHEA:60881"/>
    </physiologicalReaction>
</comment>
<evidence type="ECO:0000256" key="1">
    <source>
        <dbReference type="ARBA" id="ARBA00001968"/>
    </source>
</evidence>
<feature type="region of interest" description="Disordered" evidence="7">
    <location>
        <begin position="1"/>
        <end position="22"/>
    </location>
</feature>
<comment type="similarity">
    <text evidence="2 6">Belongs to the DXO/Dom3Z family.</text>
</comment>
<dbReference type="GO" id="GO:0046872">
    <property type="term" value="F:metal ion binding"/>
    <property type="evidence" value="ECO:0007669"/>
    <property type="project" value="UniProtKB-KW"/>
</dbReference>
<dbReference type="PANTHER" id="PTHR12395">
    <property type="entry name" value="DOM-3 RELATED"/>
    <property type="match status" value="1"/>
</dbReference>
<reference evidence="9 10" key="1">
    <citation type="submission" date="2014-04" db="EMBL/GenBank/DDBJ databases">
        <title>Evolutionary Origins and Diversification of the Mycorrhizal Mutualists.</title>
        <authorList>
            <consortium name="DOE Joint Genome Institute"/>
            <consortium name="Mycorrhizal Genomics Consortium"/>
            <person name="Kohler A."/>
            <person name="Kuo A."/>
            <person name="Nagy L.G."/>
            <person name="Floudas D."/>
            <person name="Copeland A."/>
            <person name="Barry K.W."/>
            <person name="Cichocki N."/>
            <person name="Veneault-Fourrey C."/>
            <person name="LaButti K."/>
            <person name="Lindquist E.A."/>
            <person name="Lipzen A."/>
            <person name="Lundell T."/>
            <person name="Morin E."/>
            <person name="Murat C."/>
            <person name="Riley R."/>
            <person name="Ohm R."/>
            <person name="Sun H."/>
            <person name="Tunlid A."/>
            <person name="Henrissat B."/>
            <person name="Grigoriev I.V."/>
            <person name="Hibbett D.S."/>
            <person name="Martin F."/>
        </authorList>
    </citation>
    <scope>NUCLEOTIDE SEQUENCE [LARGE SCALE GENOMIC DNA]</scope>
    <source>
        <strain evidence="9 10">Koide BX008</strain>
    </source>
</reference>
<dbReference type="GO" id="GO:0000956">
    <property type="term" value="P:nuclear-transcribed mRNA catabolic process"/>
    <property type="evidence" value="ECO:0007669"/>
    <property type="project" value="TreeGrafter"/>
</dbReference>
<keyword evidence="6" id="KW-0539">Nucleus</keyword>
<comment type="catalytic activity">
    <reaction evidence="3">
        <text>a 5'-end (N(7)-methyl 5'-triphosphoguanosine)-ribonucleoside-ribonucleotide in mRNA + H2O = a (N(7)-methyl 5'-triphosphoguanosine)-nucleoside + a 5'-end phospho-ribonucleoside in mRNA + H(+)</text>
        <dbReference type="Rhea" id="RHEA:66928"/>
        <dbReference type="Rhea" id="RHEA-COMP:15692"/>
        <dbReference type="Rhea" id="RHEA-COMP:17313"/>
        <dbReference type="ChEBI" id="CHEBI:15377"/>
        <dbReference type="ChEBI" id="CHEBI:15378"/>
        <dbReference type="ChEBI" id="CHEBI:138282"/>
        <dbReference type="ChEBI" id="CHEBI:172876"/>
        <dbReference type="ChEBI" id="CHEBI:172877"/>
    </reaction>
    <physiologicalReaction direction="left-to-right" evidence="3">
        <dbReference type="Rhea" id="RHEA:66929"/>
    </physiologicalReaction>
</comment>
<evidence type="ECO:0000259" key="8">
    <source>
        <dbReference type="Pfam" id="PF08652"/>
    </source>
</evidence>
<dbReference type="GO" id="GO:0003723">
    <property type="term" value="F:RNA binding"/>
    <property type="evidence" value="ECO:0007669"/>
    <property type="project" value="UniProtKB-KW"/>
</dbReference>
<dbReference type="PANTHER" id="PTHR12395:SF9">
    <property type="entry name" value="DECAPPING AND EXORIBONUCLEASE PROTEIN"/>
    <property type="match status" value="1"/>
</dbReference>
<dbReference type="Pfam" id="PF08652">
    <property type="entry name" value="RAI1"/>
    <property type="match status" value="1"/>
</dbReference>
<keyword evidence="6" id="KW-0694">RNA-binding</keyword>
<comment type="catalytic activity">
    <reaction evidence="4">
        <text>a 5'-end triphospho-ribonucleoside in mRNA + H2O = a 5'-end phospho-ribonucleoside in mRNA + diphosphate + H(+)</text>
        <dbReference type="Rhea" id="RHEA:78683"/>
        <dbReference type="Rhea" id="RHEA-COMP:15692"/>
        <dbReference type="Rhea" id="RHEA-COMP:17164"/>
        <dbReference type="ChEBI" id="CHEBI:15377"/>
        <dbReference type="ChEBI" id="CHEBI:15378"/>
        <dbReference type="ChEBI" id="CHEBI:33019"/>
        <dbReference type="ChEBI" id="CHEBI:138282"/>
        <dbReference type="ChEBI" id="CHEBI:167618"/>
    </reaction>
    <physiologicalReaction direction="left-to-right" evidence="4">
        <dbReference type="Rhea" id="RHEA:78684"/>
    </physiologicalReaction>
</comment>
<dbReference type="OrthoDB" id="5853397at2759"/>
<keyword evidence="6" id="KW-0378">Hydrolase</keyword>
<dbReference type="STRING" id="946122.A0A0C2XDZ8"/>
<sequence>MSSYNNEDPAAPTLLPYPDTSRTPTAQIQLQQPVQLTSFSYSENREFEFSDSALRYYVDPPPGARLDFGFSRWIRRPEDKGRIDSLLRAYSRAKRESTFGEIGVVSWRGVMTKILTAPYEARDGWELNVMFVNGTMYFEEHLSDEQLRAKNNMTHRQSLMCYYGYAFESYCTSPTPTRTNREGRGDPAGWGGDINTNVQWCSVVKSKIGNIRVVIGGEVDCVRGKYTGQPDTFVELKTSQEIRNEQDAARFEKKLLKFYFQSFLLGVPNIVVGFRTHTGVLSALQQFQTVQLPRLVRGKPGAWNPMLCFEWGNELLSFIKSAIEADIREGVSADSVWRASFVPGKGVLFRKLDQAAADEVSGGEDRIGFLPSWYWRENTGEGQVVGRIEY</sequence>
<gene>
    <name evidence="9" type="ORF">M378DRAFT_9430</name>
</gene>
<evidence type="ECO:0000256" key="2">
    <source>
        <dbReference type="ARBA" id="ARBA00006562"/>
    </source>
</evidence>
<evidence type="ECO:0000256" key="5">
    <source>
        <dbReference type="ARBA" id="ARBA00048124"/>
    </source>
</evidence>
<dbReference type="GO" id="GO:0000166">
    <property type="term" value="F:nucleotide binding"/>
    <property type="evidence" value="ECO:0007669"/>
    <property type="project" value="UniProtKB-KW"/>
</dbReference>
<keyword evidence="6" id="KW-0479">Metal-binding</keyword>
<comment type="function">
    <text evidence="6">Decapping enzyme for NAD-capped RNAs: specifically hydrolyzes the nicotinamide adenine dinucleotide (NAD) cap from a subset of RNAs by removing the entire NAD moiety from the 5'-end of an NAD-capped RNA.</text>
</comment>
<dbReference type="GO" id="GO:0004518">
    <property type="term" value="F:nuclease activity"/>
    <property type="evidence" value="ECO:0007669"/>
    <property type="project" value="UniProtKB-KW"/>
</dbReference>
<dbReference type="EMBL" id="KN818231">
    <property type="protein sequence ID" value="KIL67686.1"/>
    <property type="molecule type" value="Genomic_DNA"/>
</dbReference>
<dbReference type="Proteomes" id="UP000054549">
    <property type="component" value="Unassembled WGS sequence"/>
</dbReference>
<dbReference type="InterPro" id="IPR013961">
    <property type="entry name" value="RAI1"/>
</dbReference>
<comment type="subcellular location">
    <subcellularLocation>
        <location evidence="6">Nucleus</location>
    </subcellularLocation>
</comment>
<evidence type="ECO:0000313" key="10">
    <source>
        <dbReference type="Proteomes" id="UP000054549"/>
    </source>
</evidence>
<dbReference type="EC" id="3.6.1.-" evidence="6"/>
<dbReference type="AlphaFoldDB" id="A0A0C2XDZ8"/>
<accession>A0A0C2XDZ8</accession>
<proteinExistence type="inferred from homology"/>
<protein>
    <recommendedName>
        <fullName evidence="6">Decapping nuclease</fullName>
        <ecNumber evidence="6">3.6.1.-</ecNumber>
    </recommendedName>
</protein>
<dbReference type="HOGENOM" id="CLU_024877_1_2_1"/>
<dbReference type="GO" id="GO:0005634">
    <property type="term" value="C:nucleus"/>
    <property type="evidence" value="ECO:0007669"/>
    <property type="project" value="UniProtKB-SubCell"/>
</dbReference>
<organism evidence="9 10">
    <name type="scientific">Amanita muscaria (strain Koide BX008)</name>
    <dbReference type="NCBI Taxonomy" id="946122"/>
    <lineage>
        <taxon>Eukaryota</taxon>
        <taxon>Fungi</taxon>
        <taxon>Dikarya</taxon>
        <taxon>Basidiomycota</taxon>
        <taxon>Agaricomycotina</taxon>
        <taxon>Agaricomycetes</taxon>
        <taxon>Agaricomycetidae</taxon>
        <taxon>Agaricales</taxon>
        <taxon>Pluteineae</taxon>
        <taxon>Amanitaceae</taxon>
        <taxon>Amanita</taxon>
    </lineage>
</organism>
<evidence type="ECO:0000256" key="3">
    <source>
        <dbReference type="ARBA" id="ARBA00044676"/>
    </source>
</evidence>
<dbReference type="InterPro" id="IPR039039">
    <property type="entry name" value="RAI1-like_fam"/>
</dbReference>
<keyword evidence="6" id="KW-0540">Nuclease</keyword>
<dbReference type="InParanoid" id="A0A0C2XDZ8"/>
<dbReference type="GO" id="GO:0005829">
    <property type="term" value="C:cytosol"/>
    <property type="evidence" value="ECO:0007669"/>
    <property type="project" value="TreeGrafter"/>
</dbReference>
<dbReference type="GO" id="GO:0110155">
    <property type="term" value="P:NAD-cap decapping"/>
    <property type="evidence" value="ECO:0007669"/>
    <property type="project" value="TreeGrafter"/>
</dbReference>
<keyword evidence="6" id="KW-0547">Nucleotide-binding</keyword>
<comment type="cofactor">
    <cofactor evidence="1 6">
        <name>a divalent metal cation</name>
        <dbReference type="ChEBI" id="CHEBI:60240"/>
    </cofactor>
</comment>
<dbReference type="FunCoup" id="A0A0C2XDZ8">
    <property type="interactions" value="250"/>
</dbReference>
<evidence type="ECO:0000256" key="6">
    <source>
        <dbReference type="RuleBase" id="RU367113"/>
    </source>
</evidence>
<name>A0A0C2XDZ8_AMAMK</name>
<evidence type="ECO:0000256" key="4">
    <source>
        <dbReference type="ARBA" id="ARBA00044692"/>
    </source>
</evidence>
<keyword evidence="10" id="KW-1185">Reference proteome</keyword>
<evidence type="ECO:0000313" key="9">
    <source>
        <dbReference type="EMBL" id="KIL67686.1"/>
    </source>
</evidence>
<evidence type="ECO:0000256" key="7">
    <source>
        <dbReference type="SAM" id="MobiDB-lite"/>
    </source>
</evidence>